<evidence type="ECO:0000313" key="1">
    <source>
        <dbReference type="EMBL" id="ODQ72449.1"/>
    </source>
</evidence>
<name>A0A1E3Q413_LIPST</name>
<dbReference type="EMBL" id="KV454295">
    <property type="protein sequence ID" value="ODQ72449.1"/>
    <property type="molecule type" value="Genomic_DNA"/>
</dbReference>
<reference evidence="1 2" key="1">
    <citation type="journal article" date="2016" name="Proc. Natl. Acad. Sci. U.S.A.">
        <title>Comparative genomics of biotechnologically important yeasts.</title>
        <authorList>
            <person name="Riley R."/>
            <person name="Haridas S."/>
            <person name="Wolfe K.H."/>
            <person name="Lopes M.R."/>
            <person name="Hittinger C.T."/>
            <person name="Goeker M."/>
            <person name="Salamov A.A."/>
            <person name="Wisecaver J.H."/>
            <person name="Long T.M."/>
            <person name="Calvey C.H."/>
            <person name="Aerts A.L."/>
            <person name="Barry K.W."/>
            <person name="Choi C."/>
            <person name="Clum A."/>
            <person name="Coughlan A.Y."/>
            <person name="Deshpande S."/>
            <person name="Douglass A.P."/>
            <person name="Hanson S.J."/>
            <person name="Klenk H.-P."/>
            <person name="LaButti K.M."/>
            <person name="Lapidus A."/>
            <person name="Lindquist E.A."/>
            <person name="Lipzen A.M."/>
            <person name="Meier-Kolthoff J.P."/>
            <person name="Ohm R.A."/>
            <person name="Otillar R.P."/>
            <person name="Pangilinan J.L."/>
            <person name="Peng Y."/>
            <person name="Rokas A."/>
            <person name="Rosa C.A."/>
            <person name="Scheuner C."/>
            <person name="Sibirny A.A."/>
            <person name="Slot J.C."/>
            <person name="Stielow J.B."/>
            <person name="Sun H."/>
            <person name="Kurtzman C.P."/>
            <person name="Blackwell M."/>
            <person name="Grigoriev I.V."/>
            <person name="Jeffries T.W."/>
        </authorList>
    </citation>
    <scope>NUCLEOTIDE SEQUENCE [LARGE SCALE GENOMIC DNA]</scope>
    <source>
        <strain evidence="1 2">NRRL Y-11557</strain>
    </source>
</reference>
<dbReference type="Proteomes" id="UP000094385">
    <property type="component" value="Unassembled WGS sequence"/>
</dbReference>
<protein>
    <submittedName>
        <fullName evidence="1">Uncharacterized protein</fullName>
    </submittedName>
</protein>
<accession>A0A1E3Q413</accession>
<sequence length="184" mass="20472">MGNHTSPYYHTTTPAYRKSALVSAHIFGPMPASSHQYIDLHPGHDHVNANYFAQHREDENRAASGFPSKESSYSENLLTSDAENAMHNRMSSAAGFRPQLPAAPLSSSSFFYDAASRHLQNPANNYQYQHHRCSKSHLSDSLLPNSQMMHSHTNCQSQNCLSTQARSEAHGYTSTQMIGGSDWM</sequence>
<keyword evidence="2" id="KW-1185">Reference proteome</keyword>
<dbReference type="OrthoDB" id="10505522at2759"/>
<evidence type="ECO:0000313" key="2">
    <source>
        <dbReference type="Proteomes" id="UP000094385"/>
    </source>
</evidence>
<gene>
    <name evidence="1" type="ORF">LIPSTDRAFT_72007</name>
</gene>
<proteinExistence type="predicted"/>
<organism evidence="1 2">
    <name type="scientific">Lipomyces starkeyi NRRL Y-11557</name>
    <dbReference type="NCBI Taxonomy" id="675824"/>
    <lineage>
        <taxon>Eukaryota</taxon>
        <taxon>Fungi</taxon>
        <taxon>Dikarya</taxon>
        <taxon>Ascomycota</taxon>
        <taxon>Saccharomycotina</taxon>
        <taxon>Lipomycetes</taxon>
        <taxon>Lipomycetales</taxon>
        <taxon>Lipomycetaceae</taxon>
        <taxon>Lipomyces</taxon>
    </lineage>
</organism>
<dbReference type="AlphaFoldDB" id="A0A1E3Q413"/>